<dbReference type="PANTHER" id="PTHR43630">
    <property type="entry name" value="POLY-BETA-1,6-N-ACETYL-D-GLUCOSAMINE SYNTHASE"/>
    <property type="match status" value="1"/>
</dbReference>
<comment type="function">
    <text evidence="1">Is involved in generating a small heat-stable compound (Nod), an acylated oligomer of N-acetylglucosamine, that stimulates mitosis in various plant protoplasts.</text>
</comment>
<comment type="similarity">
    <text evidence="2">Belongs to the glycosyltransferase 2 family.</text>
</comment>
<dbReference type="Pfam" id="PF01522">
    <property type="entry name" value="Polysacc_deac_1"/>
    <property type="match status" value="1"/>
</dbReference>
<dbReference type="InterPro" id="IPR001223">
    <property type="entry name" value="Glyco_hydro18_cat"/>
</dbReference>
<dbReference type="SUPFAM" id="SSF88713">
    <property type="entry name" value="Glycoside hydrolase/deacetylase"/>
    <property type="match status" value="1"/>
</dbReference>
<dbReference type="SMART" id="SM00636">
    <property type="entry name" value="Glyco_18"/>
    <property type="match status" value="1"/>
</dbReference>
<feature type="transmembrane region" description="Helical" evidence="8">
    <location>
        <begin position="20"/>
        <end position="43"/>
    </location>
</feature>
<dbReference type="EMBL" id="QFQI01000008">
    <property type="protein sequence ID" value="PZQ59559.1"/>
    <property type="molecule type" value="Genomic_DNA"/>
</dbReference>
<dbReference type="PANTHER" id="PTHR43630:SF1">
    <property type="entry name" value="POLY-BETA-1,6-N-ACETYL-D-GLUCOSAMINE SYNTHASE"/>
    <property type="match status" value="1"/>
</dbReference>
<dbReference type="SUPFAM" id="SSF53448">
    <property type="entry name" value="Nucleotide-diphospho-sugar transferases"/>
    <property type="match status" value="1"/>
</dbReference>
<dbReference type="AlphaFoldDB" id="A0A2W5P5Y6"/>
<name>A0A2W5P5Y6_9SPHN</name>
<evidence type="ECO:0000259" key="9">
    <source>
        <dbReference type="PROSITE" id="PS51677"/>
    </source>
</evidence>
<dbReference type="Gene3D" id="3.10.50.10">
    <property type="match status" value="1"/>
</dbReference>
<evidence type="ECO:0000256" key="7">
    <source>
        <dbReference type="ARBA" id="ARBA00032976"/>
    </source>
</evidence>
<dbReference type="Gene3D" id="3.20.20.370">
    <property type="entry name" value="Glycoside hydrolase/deacetylase"/>
    <property type="match status" value="1"/>
</dbReference>
<gene>
    <name evidence="11" type="ORF">DI544_10450</name>
</gene>
<feature type="transmembrane region" description="Helical" evidence="8">
    <location>
        <begin position="689"/>
        <end position="713"/>
    </location>
</feature>
<dbReference type="GO" id="GO:0008061">
    <property type="term" value="F:chitin binding"/>
    <property type="evidence" value="ECO:0007669"/>
    <property type="project" value="InterPro"/>
</dbReference>
<evidence type="ECO:0000256" key="6">
    <source>
        <dbReference type="ARBA" id="ARBA00022679"/>
    </source>
</evidence>
<dbReference type="Gene3D" id="3.90.550.10">
    <property type="entry name" value="Spore Coat Polysaccharide Biosynthesis Protein SpsA, Chain A"/>
    <property type="match status" value="1"/>
</dbReference>
<keyword evidence="8" id="KW-1133">Transmembrane helix</keyword>
<evidence type="ECO:0000256" key="5">
    <source>
        <dbReference type="ARBA" id="ARBA00022676"/>
    </source>
</evidence>
<protein>
    <recommendedName>
        <fullName evidence="4">Chitooligosaccharide deacetylase</fullName>
    </recommendedName>
    <alternativeName>
        <fullName evidence="7">Nodulation protein B</fullName>
    </alternativeName>
</protein>
<evidence type="ECO:0000313" key="11">
    <source>
        <dbReference type="EMBL" id="PZQ59559.1"/>
    </source>
</evidence>
<proteinExistence type="inferred from homology"/>
<dbReference type="InterPro" id="IPR011583">
    <property type="entry name" value="Chitinase_II/V-like_cat"/>
</dbReference>
<sequence>MGGTGGAIFYDASGRRAHRVRGALAVAVAVPVVLTVLLLIAVLRPMAGASPRFAASADAPHGLVPEATVGERGAWLPASSGARLGGGTMGFYMPWDAPSRRSLAAHVGALEWLVPGLATVTGRDHRFTAERDPWMHALLARSGHGPKLLPMVQNAAADGSWDGAGTAALLADPQARRRFAAQVEALVLRERGAGVMLDLESLPAGAHRDYRRFLRELRARFAARGWVVTLAAPVADPDWDLAAYARVADRVVLMAYDEHWMGGEAGPIASQPWFARVVAQAVATTGADKAIVAIGSYAYDWAGRTTVPLAIDDAWALAARAGVVPRFDAASGNSHFAYEAAGTRHQVWLLDALSAANQMAAIRRTGAAGVALWRLGSEDPHVWRVLSGAPHPDLHTLPAPAGIAVEGRGEILRMAGEAAPGARRIRWDGALIRDARYVALPRPDMVERTGARRRQIALTFDDGPDPAWTPRILDVLARERAPATFFVTGVNALGQGALLRRIVAQGSELGNHSTSHADLSRRSEAAIALELKATERLVEAYTGRRMTLFRPPFLGDADPDRRDELHATRVAARLGYLTVGLNVDPLDWQGPRAATIVARVVAQVEAGTDAHPAQIVLLHDSGGDRAQTLAALPAIIRQLRARGYQLVGVSALAGLAPATVMPALAGGEAGGAAGTRGLFDGLAWARDGVLALFAIVIAVGIARSVALTTLALWRRRREHAPAGAPHLVPSFVSVLIPAFNEARVIEASVRRILASHGPRVEVIVIDDGSTDGTSEVVARAFGIDPRVRLLTLANGGKARALNTALGCARGDVVIALDADTQFEPDTIAKLARWFADPRIGAVAGNAKVGNRVNLLTRWQALEYVTAQNLERRALAALGAVTVVPGAIGAWRRVALDQVGGYPEDTLAEDQDLTIAVQRAGWRVSCDNDAIAWTEAPETAHALFKQRFRWAFGTLQCLWKHRALLGRGGAGGLGRVGLPQALVFQFLFTLAAPLIDVALLLGIGGTAWRVADRGWDAAGGDALWVAAFWVAFAAIDLLCGWIAWRMDGREARFPALRLLAQRFGYRQLLYAVVLRALYVAATGPKVGWGKLERSGSVAGSGAMAANDVPAAEVRAAA</sequence>
<dbReference type="InterPro" id="IPR029044">
    <property type="entry name" value="Nucleotide-diphossugar_trans"/>
</dbReference>
<accession>A0A2W5P5Y6</accession>
<keyword evidence="8" id="KW-0472">Membrane</keyword>
<dbReference type="SUPFAM" id="SSF51445">
    <property type="entry name" value="(Trans)glycosidases"/>
    <property type="match status" value="1"/>
</dbReference>
<dbReference type="InterPro" id="IPR029070">
    <property type="entry name" value="Chitinase_insertion_sf"/>
</dbReference>
<dbReference type="Pfam" id="PF00704">
    <property type="entry name" value="Glyco_hydro_18"/>
    <property type="match status" value="1"/>
</dbReference>
<evidence type="ECO:0000256" key="1">
    <source>
        <dbReference type="ARBA" id="ARBA00003236"/>
    </source>
</evidence>
<keyword evidence="8" id="KW-0812">Transmembrane</keyword>
<dbReference type="InterPro" id="IPR011330">
    <property type="entry name" value="Glyco_hydro/deAcase_b/a-brl"/>
</dbReference>
<dbReference type="PROSITE" id="PS51677">
    <property type="entry name" value="NODB"/>
    <property type="match status" value="1"/>
</dbReference>
<dbReference type="Gene3D" id="3.20.20.80">
    <property type="entry name" value="Glycosidases"/>
    <property type="match status" value="1"/>
</dbReference>
<evidence type="ECO:0000256" key="4">
    <source>
        <dbReference type="ARBA" id="ARBA00020071"/>
    </source>
</evidence>
<comment type="similarity">
    <text evidence="3">Belongs to the polysaccharide deacetylase family.</text>
</comment>
<evidence type="ECO:0000313" key="12">
    <source>
        <dbReference type="Proteomes" id="UP000249229"/>
    </source>
</evidence>
<keyword evidence="5" id="KW-0328">Glycosyltransferase</keyword>
<dbReference type="GO" id="GO:0016757">
    <property type="term" value="F:glycosyltransferase activity"/>
    <property type="evidence" value="ECO:0007669"/>
    <property type="project" value="UniProtKB-KW"/>
</dbReference>
<dbReference type="GO" id="GO:0005975">
    <property type="term" value="P:carbohydrate metabolic process"/>
    <property type="evidence" value="ECO:0007669"/>
    <property type="project" value="InterPro"/>
</dbReference>
<evidence type="ECO:0000256" key="2">
    <source>
        <dbReference type="ARBA" id="ARBA00006739"/>
    </source>
</evidence>
<dbReference type="CDD" id="cd06423">
    <property type="entry name" value="CESA_like"/>
    <property type="match status" value="1"/>
</dbReference>
<feature type="transmembrane region" description="Helical" evidence="8">
    <location>
        <begin position="1022"/>
        <end position="1042"/>
    </location>
</feature>
<dbReference type="GO" id="GO:0016810">
    <property type="term" value="F:hydrolase activity, acting on carbon-nitrogen (but not peptide) bonds"/>
    <property type="evidence" value="ECO:0007669"/>
    <property type="project" value="InterPro"/>
</dbReference>
<dbReference type="InterPro" id="IPR002509">
    <property type="entry name" value="NODB_dom"/>
</dbReference>
<evidence type="ECO:0000256" key="8">
    <source>
        <dbReference type="SAM" id="Phobius"/>
    </source>
</evidence>
<dbReference type="Proteomes" id="UP000249229">
    <property type="component" value="Unassembled WGS sequence"/>
</dbReference>
<evidence type="ECO:0000259" key="10">
    <source>
        <dbReference type="PROSITE" id="PS51910"/>
    </source>
</evidence>
<dbReference type="InterPro" id="IPR017853">
    <property type="entry name" value="GH"/>
</dbReference>
<feature type="domain" description="NodB homology" evidence="9">
    <location>
        <begin position="454"/>
        <end position="647"/>
    </location>
</feature>
<reference evidence="11 12" key="1">
    <citation type="submission" date="2017-08" db="EMBL/GenBank/DDBJ databases">
        <title>Infants hospitalized years apart are colonized by the same room-sourced microbial strains.</title>
        <authorList>
            <person name="Brooks B."/>
            <person name="Olm M.R."/>
            <person name="Firek B.A."/>
            <person name="Baker R."/>
            <person name="Thomas B.C."/>
            <person name="Morowitz M.J."/>
            <person name="Banfield J.F."/>
        </authorList>
    </citation>
    <scope>NUCLEOTIDE SEQUENCE [LARGE SCALE GENOMIC DNA]</scope>
    <source>
        <strain evidence="11">S2_005_001_R1_22</strain>
    </source>
</reference>
<keyword evidence="6" id="KW-0808">Transferase</keyword>
<feature type="domain" description="GH18" evidence="10">
    <location>
        <begin position="86"/>
        <end position="393"/>
    </location>
</feature>
<comment type="caution">
    <text evidence="11">The sequence shown here is derived from an EMBL/GenBank/DDBJ whole genome shotgun (WGS) entry which is preliminary data.</text>
</comment>
<organism evidence="11 12">
    <name type="scientific">Sphingomonas taxi</name>
    <dbReference type="NCBI Taxonomy" id="1549858"/>
    <lineage>
        <taxon>Bacteria</taxon>
        <taxon>Pseudomonadati</taxon>
        <taxon>Pseudomonadota</taxon>
        <taxon>Alphaproteobacteria</taxon>
        <taxon>Sphingomonadales</taxon>
        <taxon>Sphingomonadaceae</taxon>
        <taxon>Sphingomonas</taxon>
    </lineage>
</organism>
<dbReference type="Pfam" id="PF13641">
    <property type="entry name" value="Glyco_tranf_2_3"/>
    <property type="match status" value="1"/>
</dbReference>
<feature type="transmembrane region" description="Helical" evidence="8">
    <location>
        <begin position="981"/>
        <end position="1002"/>
    </location>
</feature>
<dbReference type="PROSITE" id="PS51910">
    <property type="entry name" value="GH18_2"/>
    <property type="match status" value="1"/>
</dbReference>
<evidence type="ECO:0000256" key="3">
    <source>
        <dbReference type="ARBA" id="ARBA00010973"/>
    </source>
</evidence>